<accession>A0A4Y9T7K9</accession>
<dbReference type="GO" id="GO:0009307">
    <property type="term" value="P:DNA restriction-modification system"/>
    <property type="evidence" value="ECO:0007669"/>
    <property type="project" value="UniProtKB-KW"/>
</dbReference>
<keyword evidence="2" id="KW-0238">DNA-binding</keyword>
<dbReference type="EMBL" id="SPUM01000038">
    <property type="protein sequence ID" value="TFW33592.1"/>
    <property type="molecule type" value="Genomic_DNA"/>
</dbReference>
<name>A0A4Y9T7K9_9BURK</name>
<organism evidence="3 4">
    <name type="scientific">Massilia horti</name>
    <dbReference type="NCBI Taxonomy" id="2562153"/>
    <lineage>
        <taxon>Bacteria</taxon>
        <taxon>Pseudomonadati</taxon>
        <taxon>Pseudomonadota</taxon>
        <taxon>Betaproteobacteria</taxon>
        <taxon>Burkholderiales</taxon>
        <taxon>Oxalobacteraceae</taxon>
        <taxon>Telluria group</taxon>
        <taxon>Massilia</taxon>
    </lineage>
</organism>
<dbReference type="Gene3D" id="3.90.220.20">
    <property type="entry name" value="DNA methylase specificity domains"/>
    <property type="match status" value="2"/>
</dbReference>
<evidence type="ECO:0000256" key="1">
    <source>
        <dbReference type="ARBA" id="ARBA00022747"/>
    </source>
</evidence>
<evidence type="ECO:0000256" key="2">
    <source>
        <dbReference type="ARBA" id="ARBA00023125"/>
    </source>
</evidence>
<proteinExistence type="predicted"/>
<dbReference type="RefSeq" id="WP_135188891.1">
    <property type="nucleotide sequence ID" value="NZ_SPUM01000038.1"/>
</dbReference>
<dbReference type="PANTHER" id="PTHR30408:SF13">
    <property type="entry name" value="TYPE I RESTRICTION ENZYME HINDI SPECIFICITY SUBUNIT"/>
    <property type="match status" value="1"/>
</dbReference>
<dbReference type="InterPro" id="IPR044946">
    <property type="entry name" value="Restrct_endonuc_typeI_TRD_sf"/>
</dbReference>
<dbReference type="InterPro" id="IPR052021">
    <property type="entry name" value="Type-I_RS_S_subunit"/>
</dbReference>
<dbReference type="OrthoDB" id="5298944at2"/>
<dbReference type="SUPFAM" id="SSF116734">
    <property type="entry name" value="DNA methylase specificity domain"/>
    <property type="match status" value="2"/>
</dbReference>
<protein>
    <recommendedName>
        <fullName evidence="5">Type I restriction modification DNA specificity domain-containing protein</fullName>
    </recommendedName>
</protein>
<keyword evidence="4" id="KW-1185">Reference proteome</keyword>
<dbReference type="PANTHER" id="PTHR30408">
    <property type="entry name" value="TYPE-1 RESTRICTION ENZYME ECOKI SPECIFICITY PROTEIN"/>
    <property type="match status" value="1"/>
</dbReference>
<reference evidence="3 4" key="1">
    <citation type="submission" date="2019-03" db="EMBL/GenBank/DDBJ databases">
        <title>Draft genome of Massilia hortus sp. nov., a novel bacterial species of the Oxalobacteraceae family.</title>
        <authorList>
            <person name="Peta V."/>
            <person name="Raths R."/>
            <person name="Bucking H."/>
        </authorList>
    </citation>
    <scope>NUCLEOTIDE SEQUENCE [LARGE SCALE GENOMIC DNA]</scope>
    <source>
        <strain evidence="3 4">ONC3</strain>
    </source>
</reference>
<dbReference type="CDD" id="cd17261">
    <property type="entry name" value="RMtype1_S_EcoKI-TRD2-CR2_like"/>
    <property type="match status" value="1"/>
</dbReference>
<comment type="caution">
    <text evidence="3">The sequence shown here is derived from an EMBL/GenBank/DDBJ whole genome shotgun (WGS) entry which is preliminary data.</text>
</comment>
<evidence type="ECO:0000313" key="3">
    <source>
        <dbReference type="EMBL" id="TFW33592.1"/>
    </source>
</evidence>
<sequence length="381" mass="42042">MGYKGPLFYAHPGDLVISKIRVAQGSLCVVPDDLDHLAVSAEYPVYTVDPAKVSAEFIRMVIRTSAFKHRVGRLRSGNTTKARVRPVEFEALTIPLPDLAEQKVLLDAYHTALGDAEKLEAEAVQIAQASQRVFEDALGVASPPPLPNRPAFIARFKDVERWSHEGVLRAMTQSEQPIAKWPLMALGDFADLENGWSPKCLDHPASPSHWGVLKVGAVSFGQYDETENKELPAKLKPLPHFEVKSGDVIISRANVTRYVGACAYVEKTRPQLMLCDKLFRVIFKDDGKLDGRFLAAVMKLPTVREQIETQLTGTSPTMKNISKPALLGLRFPVPEDIDTQRALIKKLNEGAQAAKAKNLEAVELRRVAWAKFEAALFVAAA</sequence>
<evidence type="ECO:0008006" key="5">
    <source>
        <dbReference type="Google" id="ProtNLM"/>
    </source>
</evidence>
<gene>
    <name evidence="3" type="ORF">E4O92_06255</name>
</gene>
<keyword evidence="1" id="KW-0680">Restriction system</keyword>
<evidence type="ECO:0000313" key="4">
    <source>
        <dbReference type="Proteomes" id="UP000297258"/>
    </source>
</evidence>
<dbReference type="AlphaFoldDB" id="A0A4Y9T7K9"/>
<dbReference type="GO" id="GO:0003677">
    <property type="term" value="F:DNA binding"/>
    <property type="evidence" value="ECO:0007669"/>
    <property type="project" value="UniProtKB-KW"/>
</dbReference>
<dbReference type="Proteomes" id="UP000297258">
    <property type="component" value="Unassembled WGS sequence"/>
</dbReference>